<dbReference type="Proteomes" id="UP000503447">
    <property type="component" value="Chromosome"/>
</dbReference>
<dbReference type="PANTHER" id="PTHR42776:SF4">
    <property type="entry name" value="ACYLAMINO-ACID-RELEASING ENZYME"/>
    <property type="match status" value="1"/>
</dbReference>
<evidence type="ECO:0000256" key="2">
    <source>
        <dbReference type="SAM" id="MobiDB-lite"/>
    </source>
</evidence>
<keyword evidence="1 5" id="KW-0378">Hydrolase</keyword>
<dbReference type="GO" id="GO:0006508">
    <property type="term" value="P:proteolysis"/>
    <property type="evidence" value="ECO:0007669"/>
    <property type="project" value="InterPro"/>
</dbReference>
<dbReference type="GO" id="GO:0004252">
    <property type="term" value="F:serine-type endopeptidase activity"/>
    <property type="evidence" value="ECO:0007669"/>
    <property type="project" value="TreeGrafter"/>
</dbReference>
<accession>A0A6M5Z2X8</accession>
<dbReference type="InterPro" id="IPR029058">
    <property type="entry name" value="AB_hydrolase_fold"/>
</dbReference>
<name>A0A6M5Z2X8_9BACT</name>
<dbReference type="Gene3D" id="3.40.50.1820">
    <property type="entry name" value="alpha/beta hydrolase"/>
    <property type="match status" value="1"/>
</dbReference>
<organism evidence="5 6">
    <name type="scientific">Frigoriglobus tundricola</name>
    <dbReference type="NCBI Taxonomy" id="2774151"/>
    <lineage>
        <taxon>Bacteria</taxon>
        <taxon>Pseudomonadati</taxon>
        <taxon>Planctomycetota</taxon>
        <taxon>Planctomycetia</taxon>
        <taxon>Gemmatales</taxon>
        <taxon>Gemmataceae</taxon>
        <taxon>Frigoriglobus</taxon>
    </lineage>
</organism>
<evidence type="ECO:0000313" key="6">
    <source>
        <dbReference type="Proteomes" id="UP000503447"/>
    </source>
</evidence>
<evidence type="ECO:0000256" key="3">
    <source>
        <dbReference type="SAM" id="SignalP"/>
    </source>
</evidence>
<feature type="chain" id="PRO_5026861771" evidence="3">
    <location>
        <begin position="29"/>
        <end position="1043"/>
    </location>
</feature>
<feature type="compositionally biased region" description="Gly residues" evidence="2">
    <location>
        <begin position="203"/>
        <end position="215"/>
    </location>
</feature>
<protein>
    <submittedName>
        <fullName evidence="5">Acylamino-acid-releasing enzyme</fullName>
        <ecNumber evidence="5">3.4.19.1</ecNumber>
    </submittedName>
</protein>
<dbReference type="EC" id="3.4.19.1" evidence="5"/>
<proteinExistence type="predicted"/>
<dbReference type="EMBL" id="CP053452">
    <property type="protein sequence ID" value="QJX00087.1"/>
    <property type="molecule type" value="Genomic_DNA"/>
</dbReference>
<feature type="region of interest" description="Disordered" evidence="2">
    <location>
        <begin position="186"/>
        <end position="231"/>
    </location>
</feature>
<dbReference type="PANTHER" id="PTHR42776">
    <property type="entry name" value="SERINE PEPTIDASE S9 FAMILY MEMBER"/>
    <property type="match status" value="1"/>
</dbReference>
<dbReference type="KEGG" id="ftj:FTUN_7711"/>
<dbReference type="SUPFAM" id="SSF53474">
    <property type="entry name" value="alpha/beta-Hydrolases"/>
    <property type="match status" value="1"/>
</dbReference>
<evidence type="ECO:0000313" key="5">
    <source>
        <dbReference type="EMBL" id="QJX00087.1"/>
    </source>
</evidence>
<feature type="domain" description="Peptidase S9 prolyl oligopeptidase catalytic" evidence="4">
    <location>
        <begin position="834"/>
        <end position="1012"/>
    </location>
</feature>
<keyword evidence="3" id="KW-0732">Signal</keyword>
<dbReference type="SUPFAM" id="SSF82171">
    <property type="entry name" value="DPP6 N-terminal domain-like"/>
    <property type="match status" value="1"/>
</dbReference>
<feature type="signal peptide" evidence="3">
    <location>
        <begin position="1"/>
        <end position="28"/>
    </location>
</feature>
<evidence type="ECO:0000259" key="4">
    <source>
        <dbReference type="Pfam" id="PF00326"/>
    </source>
</evidence>
<reference evidence="6" key="1">
    <citation type="submission" date="2020-05" db="EMBL/GenBank/DDBJ databases">
        <title>Frigoriglobus tundricola gen. nov., sp. nov., a psychrotolerant cellulolytic planctomycete of the family Gemmataceae with two divergent copies of 16S rRNA gene.</title>
        <authorList>
            <person name="Kulichevskaya I.S."/>
            <person name="Ivanova A.A."/>
            <person name="Naumoff D.G."/>
            <person name="Beletsky A.V."/>
            <person name="Rijpstra W.I.C."/>
            <person name="Sinninghe Damste J.S."/>
            <person name="Mardanov A.V."/>
            <person name="Ravin N.V."/>
            <person name="Dedysh S.N."/>
        </authorList>
    </citation>
    <scope>NUCLEOTIDE SEQUENCE [LARGE SCALE GENOMIC DNA]</scope>
    <source>
        <strain evidence="6">PL17</strain>
    </source>
</reference>
<dbReference type="AlphaFoldDB" id="A0A6M5Z2X8"/>
<gene>
    <name evidence="5" type="ORF">FTUN_7711</name>
</gene>
<dbReference type="GO" id="GO:0008242">
    <property type="term" value="F:omega peptidase activity"/>
    <property type="evidence" value="ECO:0007669"/>
    <property type="project" value="UniProtKB-EC"/>
</dbReference>
<dbReference type="Pfam" id="PF00326">
    <property type="entry name" value="Peptidase_S9"/>
    <property type="match status" value="1"/>
</dbReference>
<dbReference type="InterPro" id="IPR001375">
    <property type="entry name" value="Peptidase_S9_cat"/>
</dbReference>
<keyword evidence="6" id="KW-1185">Reference proteome</keyword>
<evidence type="ECO:0000256" key="1">
    <source>
        <dbReference type="ARBA" id="ARBA00022801"/>
    </source>
</evidence>
<sequence>MLRPALPRAVAALALFGLMAASVSQVSAQPAETTGGGSGEPVGGSPHKKKVLTYADYDIWRTTSAVTLSHDGKYVAYLIGAENVDGEAVVRNVASGKEYRFPRGAVGALAAAPKFTPDGRRVLLPLAPTKAEVDKAKADKLKADEMPKPALAIVDLATGTESEKISGVGTFQVAGEGAGFLIFRKPAPAPETNKTDTTAAPGKGPGKGTGKGPGKGATKDGPATPDKTGSDLYIRDLTSTVDRTIANVTEFSLSNDEKTLVYVVAAKNEEKNGVYALNPRFGTAAVPLKAGPGRYSGLTWDEKQGKLAFFYDDSTVPSDTVAPPPRPAGTPVGTTVAAPAGPPVPPRWRVFVWDRVARSEPAQAARVPLGAASAGFGGLVATAVSVNAPFTHASALAEVFSPATLGLKKGWALQTTGLSFSQDGTKVFVSTAPERPAASSAVVTDDIQLDIWHWKDAAIQPMQKIRAAADRNKTYGAVVLLDTKEFRHLSDDALTVQQPATGDWAIATDDSKYRHMTGYASPVPSDHALVNIRTGEKKLVLTAAGFGVNLSPNGKFLLGFDGKDWVTFSVPDGKKTNLTSKLPVKFFDEDHDSPSEPGPYGTGQWTTDGQFVLVSDRFDIWKLAADGSGAENLTKTGRTQGIRFTLLRPRSPEERTVERGIDLAKPLLLGAHNRATHDTGFYRLEPGAAPKLLLMGARAYGAPTKAKDADVYLLTVQTFSQYPDYYVTTPDFHELRRVTDINPKVKDYNWGTAVLIQFSSTDGDKLSGVLIKPENFDPTKKYPMVVYIYERLSDSLHQFRVPNVVRGQVINPTFYASNGYLVLMPDIAYKIGQPGQSALKCVLPAVQAVVDKGYVNERAIGINGQSWGGYQIAYMVTQTNRFRAAVAGAPVANMVSAYDGIRWGTGLPRQFQYEKTQSRIGATLWEAPMKFIENSPVFAADRVQTPLLMIHNDQDDAVPWYQGIEYFLALRRLGKEAYLLNYNGEPHNLAKKAPARDFAMRMFQFFEHHLKDKPAPEWMEKGVPYLDREKEKEQWKKLNGTGK</sequence>